<dbReference type="Gene3D" id="2.170.130.10">
    <property type="entry name" value="TonB-dependent receptor, plug domain"/>
    <property type="match status" value="1"/>
</dbReference>
<name>A0A939IL18_9GAMM</name>
<comment type="caution">
    <text evidence="14">The sequence shown here is derived from an EMBL/GenBank/DDBJ whole genome shotgun (WGS) entry which is preliminary data.</text>
</comment>
<evidence type="ECO:0000259" key="13">
    <source>
        <dbReference type="Pfam" id="PF07715"/>
    </source>
</evidence>
<dbReference type="RefSeq" id="WP_206559470.1">
    <property type="nucleotide sequence ID" value="NZ_JAFKCZ010000004.1"/>
</dbReference>
<feature type="domain" description="TonB-dependent receptor plug" evidence="13">
    <location>
        <begin position="34"/>
        <end position="133"/>
    </location>
</feature>
<keyword evidence="7 10" id="KW-0472">Membrane</keyword>
<keyword evidence="9 10" id="KW-0998">Cell outer membrane</keyword>
<dbReference type="SUPFAM" id="SSF56935">
    <property type="entry name" value="Porins"/>
    <property type="match status" value="1"/>
</dbReference>
<dbReference type="NCBIfam" id="TIGR01783">
    <property type="entry name" value="TonB-siderophor"/>
    <property type="match status" value="1"/>
</dbReference>
<evidence type="ECO:0000256" key="1">
    <source>
        <dbReference type="ARBA" id="ARBA00004571"/>
    </source>
</evidence>
<dbReference type="Pfam" id="PF00593">
    <property type="entry name" value="TonB_dep_Rec_b-barrel"/>
    <property type="match status" value="1"/>
</dbReference>
<comment type="similarity">
    <text evidence="2 10 11">Belongs to the TonB-dependent receptor family.</text>
</comment>
<reference evidence="14" key="1">
    <citation type="submission" date="2021-02" db="EMBL/GenBank/DDBJ databases">
        <title>PHA producing bacteria isolated from coastal sediment in Guangdong, Shenzhen.</title>
        <authorList>
            <person name="Zheng W."/>
            <person name="Yu S."/>
            <person name="Huang Y."/>
        </authorList>
    </citation>
    <scope>NUCLEOTIDE SEQUENCE</scope>
    <source>
        <strain evidence="14">TN14-10</strain>
    </source>
</reference>
<evidence type="ECO:0000256" key="6">
    <source>
        <dbReference type="ARBA" id="ARBA00023077"/>
    </source>
</evidence>
<keyword evidence="15" id="KW-1185">Reference proteome</keyword>
<dbReference type="InterPro" id="IPR036942">
    <property type="entry name" value="Beta-barrel_TonB_sf"/>
</dbReference>
<evidence type="ECO:0000256" key="5">
    <source>
        <dbReference type="ARBA" id="ARBA00022692"/>
    </source>
</evidence>
<keyword evidence="8 14" id="KW-0675">Receptor</keyword>
<evidence type="ECO:0000256" key="4">
    <source>
        <dbReference type="ARBA" id="ARBA00022452"/>
    </source>
</evidence>
<dbReference type="InterPro" id="IPR012910">
    <property type="entry name" value="Plug_dom"/>
</dbReference>
<organism evidence="14 15">
    <name type="scientific">Parahaliea mediterranea</name>
    <dbReference type="NCBI Taxonomy" id="651086"/>
    <lineage>
        <taxon>Bacteria</taxon>
        <taxon>Pseudomonadati</taxon>
        <taxon>Pseudomonadota</taxon>
        <taxon>Gammaproteobacteria</taxon>
        <taxon>Cellvibrionales</taxon>
        <taxon>Halieaceae</taxon>
        <taxon>Parahaliea</taxon>
    </lineage>
</organism>
<evidence type="ECO:0000256" key="7">
    <source>
        <dbReference type="ARBA" id="ARBA00023136"/>
    </source>
</evidence>
<keyword evidence="5 10" id="KW-0812">Transmembrane</keyword>
<dbReference type="GO" id="GO:0038023">
    <property type="term" value="F:signaling receptor activity"/>
    <property type="evidence" value="ECO:0007669"/>
    <property type="project" value="InterPro"/>
</dbReference>
<dbReference type="PANTHER" id="PTHR32552:SF84">
    <property type="entry name" value="TONB-DEPENDENT RECEPTOR-RELATED"/>
    <property type="match status" value="1"/>
</dbReference>
<dbReference type="PROSITE" id="PS52016">
    <property type="entry name" value="TONB_DEPENDENT_REC_3"/>
    <property type="match status" value="1"/>
</dbReference>
<proteinExistence type="inferred from homology"/>
<evidence type="ECO:0000313" key="15">
    <source>
        <dbReference type="Proteomes" id="UP000664303"/>
    </source>
</evidence>
<dbReference type="PANTHER" id="PTHR32552">
    <property type="entry name" value="FERRICHROME IRON RECEPTOR-RELATED"/>
    <property type="match status" value="1"/>
</dbReference>
<dbReference type="Gene3D" id="2.40.170.20">
    <property type="entry name" value="TonB-dependent receptor, beta-barrel domain"/>
    <property type="match status" value="1"/>
</dbReference>
<evidence type="ECO:0000256" key="8">
    <source>
        <dbReference type="ARBA" id="ARBA00023170"/>
    </source>
</evidence>
<gene>
    <name evidence="14" type="ORF">JYP50_05440</name>
</gene>
<dbReference type="GO" id="GO:0009279">
    <property type="term" value="C:cell outer membrane"/>
    <property type="evidence" value="ECO:0007669"/>
    <property type="project" value="UniProtKB-SubCell"/>
</dbReference>
<dbReference type="InterPro" id="IPR039426">
    <property type="entry name" value="TonB-dep_rcpt-like"/>
</dbReference>
<keyword evidence="6 11" id="KW-0798">TonB box</keyword>
<dbReference type="CDD" id="cd01347">
    <property type="entry name" value="ligand_gated_channel"/>
    <property type="match status" value="1"/>
</dbReference>
<evidence type="ECO:0000256" key="11">
    <source>
        <dbReference type="RuleBase" id="RU003357"/>
    </source>
</evidence>
<dbReference type="GO" id="GO:0015344">
    <property type="term" value="F:siderophore uptake transmembrane transporter activity"/>
    <property type="evidence" value="ECO:0007669"/>
    <property type="project" value="TreeGrafter"/>
</dbReference>
<accession>A0A939IL18</accession>
<dbReference type="EMBL" id="JAFKCZ010000004">
    <property type="protein sequence ID" value="MBN7796020.1"/>
    <property type="molecule type" value="Genomic_DNA"/>
</dbReference>
<sequence length="694" mass="75842">MQRDLSEVIVVGQSQRERLLDTQTKTGSRLGLTARELPAIVDILSSDKLLELGARSSLEALNRAPGVNATLTATSPGVPTMRGFTTVGLLYDGVQVGSPSMMSRTIDSWAFDRIEVLKGPASVMYGEGALGGAINLLPKHPQMAEASAQGIVSYGSYDSARIAGDINVPLGETLAARVVASHSHGDGYVDDAGSEFTGVSLSARYLPHDRLVVDLAFDYNEDAYDVADLGTPLVPLDVARKPSNIVSSADGWVVDRALRDTNYNFGDGIIDSDTQWYRSHLSYQLAEGVEFRNQLSYYHSDRRFINAEMFSYNVDTGLLDRSSGIITHDFDYLIERAAVAADFEVGGMRNRLTVGGEYSDLDFATRRYFVFGDPSLAVALDEPDRGLFPGGFGSGAALPAENQMSDVEIRSVFVEHALNLTSRWLLVSGVRNDWIDLKRSVLSSDSDYQSDYDALSWRVGSVFDILPSTQVFAQYSEAIAPVSNFVRMSLTNSTFELTRGRSVEAGIKSSFWNERAELTLAGYWIEQDDIVTRDPINPTMRVQGGSASSRGLELSLSAALTDSLRVDGNYTVLDARFEELLDAQGLSLKGNTPPRVPETVANLFAFYDVPGTPLTVSAGIRHAGRVFTDEANSIRMDGYTTVDAALSYEFSFGELTLRGRNLGDEFYVEYTDVNSRQFQVAPPRTVEVTLSSSF</sequence>
<dbReference type="InterPro" id="IPR000531">
    <property type="entry name" value="Beta-barrel_TonB"/>
</dbReference>
<dbReference type="Proteomes" id="UP000664303">
    <property type="component" value="Unassembled WGS sequence"/>
</dbReference>
<evidence type="ECO:0000256" key="10">
    <source>
        <dbReference type="PROSITE-ProRule" id="PRU01360"/>
    </source>
</evidence>
<evidence type="ECO:0000256" key="9">
    <source>
        <dbReference type="ARBA" id="ARBA00023237"/>
    </source>
</evidence>
<evidence type="ECO:0000259" key="12">
    <source>
        <dbReference type="Pfam" id="PF00593"/>
    </source>
</evidence>
<evidence type="ECO:0000256" key="2">
    <source>
        <dbReference type="ARBA" id="ARBA00009810"/>
    </source>
</evidence>
<comment type="subcellular location">
    <subcellularLocation>
        <location evidence="1 10">Cell outer membrane</location>
        <topology evidence="1 10">Multi-pass membrane protein</topology>
    </subcellularLocation>
</comment>
<keyword evidence="4 10" id="KW-1134">Transmembrane beta strand</keyword>
<dbReference type="GO" id="GO:0015891">
    <property type="term" value="P:siderophore transport"/>
    <property type="evidence" value="ECO:0007669"/>
    <property type="project" value="InterPro"/>
</dbReference>
<feature type="domain" description="TonB-dependent receptor-like beta-barrel" evidence="12">
    <location>
        <begin position="251"/>
        <end position="662"/>
    </location>
</feature>
<dbReference type="InterPro" id="IPR037066">
    <property type="entry name" value="Plug_dom_sf"/>
</dbReference>
<protein>
    <submittedName>
        <fullName evidence="14">TonB-dependent receptor</fullName>
    </submittedName>
</protein>
<keyword evidence="3 10" id="KW-0813">Transport</keyword>
<evidence type="ECO:0000256" key="3">
    <source>
        <dbReference type="ARBA" id="ARBA00022448"/>
    </source>
</evidence>
<evidence type="ECO:0000313" key="14">
    <source>
        <dbReference type="EMBL" id="MBN7796020.1"/>
    </source>
</evidence>
<dbReference type="Pfam" id="PF07715">
    <property type="entry name" value="Plug"/>
    <property type="match status" value="1"/>
</dbReference>
<dbReference type="InterPro" id="IPR010105">
    <property type="entry name" value="TonB_sidphr_rcpt"/>
</dbReference>
<dbReference type="AlphaFoldDB" id="A0A939IL18"/>